<dbReference type="AlphaFoldDB" id="A0A4U6VSM9"/>
<dbReference type="EMBL" id="CM016553">
    <property type="protein sequence ID" value="TKW32292.1"/>
    <property type="molecule type" value="Genomic_DNA"/>
</dbReference>
<name>A0A4U6VSM9_SETVI</name>
<proteinExistence type="predicted"/>
<feature type="compositionally biased region" description="Low complexity" evidence="1">
    <location>
        <begin position="1"/>
        <end position="13"/>
    </location>
</feature>
<dbReference type="Gramene" id="TKW32292">
    <property type="protein sequence ID" value="TKW32292"/>
    <property type="gene ID" value="SEVIR_2G159000v2"/>
</dbReference>
<sequence>MPPIKKLLPKKCPSSNSDRKRVSSITLTKLPLLKSTSIQNLSSKETKITRAIHTQQSILLVPPILTTKKQNPPLKHPIKNPKLSQNYPLAEPIPCTAPIHTSRF</sequence>
<organism evidence="2 3">
    <name type="scientific">Setaria viridis</name>
    <name type="common">Green bristlegrass</name>
    <name type="synonym">Setaria italica subsp. viridis</name>
    <dbReference type="NCBI Taxonomy" id="4556"/>
    <lineage>
        <taxon>Eukaryota</taxon>
        <taxon>Viridiplantae</taxon>
        <taxon>Streptophyta</taxon>
        <taxon>Embryophyta</taxon>
        <taxon>Tracheophyta</taxon>
        <taxon>Spermatophyta</taxon>
        <taxon>Magnoliopsida</taxon>
        <taxon>Liliopsida</taxon>
        <taxon>Poales</taxon>
        <taxon>Poaceae</taxon>
        <taxon>PACMAD clade</taxon>
        <taxon>Panicoideae</taxon>
        <taxon>Panicodae</taxon>
        <taxon>Paniceae</taxon>
        <taxon>Cenchrinae</taxon>
        <taxon>Setaria</taxon>
    </lineage>
</organism>
<gene>
    <name evidence="2" type="ORF">SEVIR_2G159000v2</name>
</gene>
<protein>
    <submittedName>
        <fullName evidence="2">Uncharacterized protein</fullName>
    </submittedName>
</protein>
<accession>A0A4U6VSM9</accession>
<feature type="region of interest" description="Disordered" evidence="1">
    <location>
        <begin position="69"/>
        <end position="89"/>
    </location>
</feature>
<evidence type="ECO:0000313" key="3">
    <source>
        <dbReference type="Proteomes" id="UP000298652"/>
    </source>
</evidence>
<keyword evidence="3" id="KW-1185">Reference proteome</keyword>
<evidence type="ECO:0000256" key="1">
    <source>
        <dbReference type="SAM" id="MobiDB-lite"/>
    </source>
</evidence>
<evidence type="ECO:0000313" key="2">
    <source>
        <dbReference type="EMBL" id="TKW32292.1"/>
    </source>
</evidence>
<feature type="region of interest" description="Disordered" evidence="1">
    <location>
        <begin position="1"/>
        <end position="22"/>
    </location>
</feature>
<dbReference type="Proteomes" id="UP000298652">
    <property type="component" value="Chromosome 2"/>
</dbReference>
<reference evidence="2" key="1">
    <citation type="submission" date="2019-03" db="EMBL/GenBank/DDBJ databases">
        <title>WGS assembly of Setaria viridis.</title>
        <authorList>
            <person name="Huang P."/>
            <person name="Jenkins J."/>
            <person name="Grimwood J."/>
            <person name="Barry K."/>
            <person name="Healey A."/>
            <person name="Mamidi S."/>
            <person name="Sreedasyam A."/>
            <person name="Shu S."/>
            <person name="Feldman M."/>
            <person name="Wu J."/>
            <person name="Yu Y."/>
            <person name="Chen C."/>
            <person name="Johnson J."/>
            <person name="Rokhsar D."/>
            <person name="Baxter I."/>
            <person name="Schmutz J."/>
            <person name="Brutnell T."/>
            <person name="Kellogg E."/>
        </authorList>
    </citation>
    <scope>NUCLEOTIDE SEQUENCE [LARGE SCALE GENOMIC DNA]</scope>
</reference>